<protein>
    <submittedName>
        <fullName evidence="2">Uncharacterized protein</fullName>
    </submittedName>
</protein>
<feature type="region of interest" description="Disordered" evidence="1">
    <location>
        <begin position="36"/>
        <end position="57"/>
    </location>
</feature>
<comment type="caution">
    <text evidence="2">The sequence shown here is derived from an EMBL/GenBank/DDBJ whole genome shotgun (WGS) entry which is preliminary data.</text>
</comment>
<evidence type="ECO:0000313" key="2">
    <source>
        <dbReference type="EMBL" id="KAK2105875.1"/>
    </source>
</evidence>
<organism evidence="2 3">
    <name type="scientific">Saguinus oedipus</name>
    <name type="common">Cotton-top tamarin</name>
    <name type="synonym">Oedipomidas oedipus</name>
    <dbReference type="NCBI Taxonomy" id="9490"/>
    <lineage>
        <taxon>Eukaryota</taxon>
        <taxon>Metazoa</taxon>
        <taxon>Chordata</taxon>
        <taxon>Craniata</taxon>
        <taxon>Vertebrata</taxon>
        <taxon>Euteleostomi</taxon>
        <taxon>Mammalia</taxon>
        <taxon>Eutheria</taxon>
        <taxon>Euarchontoglires</taxon>
        <taxon>Primates</taxon>
        <taxon>Haplorrhini</taxon>
        <taxon>Platyrrhini</taxon>
        <taxon>Cebidae</taxon>
        <taxon>Callitrichinae</taxon>
        <taxon>Saguinus</taxon>
    </lineage>
</organism>
<keyword evidence="3" id="KW-1185">Reference proteome</keyword>
<dbReference type="Proteomes" id="UP001266305">
    <property type="component" value="Unassembled WGS sequence"/>
</dbReference>
<evidence type="ECO:0000313" key="3">
    <source>
        <dbReference type="Proteomes" id="UP001266305"/>
    </source>
</evidence>
<name>A0ABQ9V958_SAGOE</name>
<accession>A0ABQ9V958</accession>
<evidence type="ECO:0000256" key="1">
    <source>
        <dbReference type="SAM" id="MobiDB-lite"/>
    </source>
</evidence>
<gene>
    <name evidence="2" type="ORF">P7K49_015389</name>
</gene>
<dbReference type="EMBL" id="JASSZA010000007">
    <property type="protein sequence ID" value="KAK2105875.1"/>
    <property type="molecule type" value="Genomic_DNA"/>
</dbReference>
<reference evidence="2 3" key="1">
    <citation type="submission" date="2023-05" db="EMBL/GenBank/DDBJ databases">
        <title>B98-5 Cell Line De Novo Hybrid Assembly: An Optical Mapping Approach.</title>
        <authorList>
            <person name="Kananen K."/>
            <person name="Auerbach J.A."/>
            <person name="Kautto E."/>
            <person name="Blachly J.S."/>
        </authorList>
    </citation>
    <scope>NUCLEOTIDE SEQUENCE [LARGE SCALE GENOMIC DNA]</scope>
    <source>
        <strain evidence="2">B95-8</strain>
        <tissue evidence="2">Cell line</tissue>
    </source>
</reference>
<sequence>QTAAGPPPSPPACPPACPPARLPAARAKSAVLSAAELQQQQPAMRRPCTTAPGGARVPTATSWRLRAAGAETQTDARC</sequence>
<feature type="region of interest" description="Disordered" evidence="1">
    <location>
        <begin position="1"/>
        <end position="20"/>
    </location>
</feature>
<proteinExistence type="predicted"/>
<feature type="non-terminal residue" evidence="2">
    <location>
        <position position="1"/>
    </location>
</feature>